<dbReference type="Gene3D" id="1.10.620.20">
    <property type="entry name" value="Ribonucleotide Reductase, subunit A"/>
    <property type="match status" value="1"/>
</dbReference>
<dbReference type="InterPro" id="IPR009078">
    <property type="entry name" value="Ferritin-like_SF"/>
</dbReference>
<dbReference type="EMBL" id="NEXF01000271">
    <property type="protein sequence ID" value="PSO07347.1"/>
    <property type="molecule type" value="Genomic_DNA"/>
</dbReference>
<evidence type="ECO:0000313" key="3">
    <source>
        <dbReference type="Proteomes" id="UP000242015"/>
    </source>
</evidence>
<feature type="domain" description="TRASH" evidence="1">
    <location>
        <begin position="3"/>
        <end position="40"/>
    </location>
</feature>
<proteinExistence type="predicted"/>
<protein>
    <recommendedName>
        <fullName evidence="1">TRASH domain-containing protein</fullName>
    </recommendedName>
</protein>
<dbReference type="InterPro" id="IPR012348">
    <property type="entry name" value="RNR-like"/>
</dbReference>
<gene>
    <name evidence="2" type="ORF">B9Q04_11380</name>
</gene>
<evidence type="ECO:0000313" key="2">
    <source>
        <dbReference type="EMBL" id="PSO07347.1"/>
    </source>
</evidence>
<evidence type="ECO:0000259" key="1">
    <source>
        <dbReference type="SMART" id="SM00746"/>
    </source>
</evidence>
<dbReference type="Proteomes" id="UP000242015">
    <property type="component" value="Unassembled WGS sequence"/>
</dbReference>
<comment type="caution">
    <text evidence="2">The sequence shown here is derived from an EMBL/GenBank/DDBJ whole genome shotgun (WGS) entry which is preliminary data.</text>
</comment>
<sequence length="49" mass="5934">MNDPVCGKQVDQKTKFRVVFKKNEYRFCSMICETEFKRSPEKYLRKPLS</sequence>
<dbReference type="InterPro" id="IPR007029">
    <property type="entry name" value="YHS_dom"/>
</dbReference>
<dbReference type="GO" id="GO:0016491">
    <property type="term" value="F:oxidoreductase activity"/>
    <property type="evidence" value="ECO:0007669"/>
    <property type="project" value="InterPro"/>
</dbReference>
<name>A0A2R6C8Y0_9ARCH</name>
<dbReference type="SUPFAM" id="SSF47240">
    <property type="entry name" value="Ferritin-like"/>
    <property type="match status" value="1"/>
</dbReference>
<dbReference type="SMART" id="SM00746">
    <property type="entry name" value="TRASH"/>
    <property type="match status" value="1"/>
</dbReference>
<dbReference type="AlphaFoldDB" id="A0A2R6C8Y0"/>
<accession>A0A2R6C8Y0</accession>
<dbReference type="InterPro" id="IPR011017">
    <property type="entry name" value="TRASH_dom"/>
</dbReference>
<organism evidence="2 3">
    <name type="scientific">Candidatus Marsarchaeota G2 archaeon BE_D</name>
    <dbReference type="NCBI Taxonomy" id="1978158"/>
    <lineage>
        <taxon>Archaea</taxon>
        <taxon>Candidatus Marsarchaeota</taxon>
        <taxon>Candidatus Marsarchaeota group 2</taxon>
    </lineage>
</organism>
<reference evidence="2 3" key="1">
    <citation type="submission" date="2017-04" db="EMBL/GenBank/DDBJ databases">
        <title>Novel microbial lineages endemic to geothermal iron-oxide mats fill important gaps in the evolutionary history of Archaea.</title>
        <authorList>
            <person name="Jay Z.J."/>
            <person name="Beam J.P."/>
            <person name="Dlakic M."/>
            <person name="Rusch D.B."/>
            <person name="Kozubal M.A."/>
            <person name="Inskeep W.P."/>
        </authorList>
    </citation>
    <scope>NUCLEOTIDE SEQUENCE [LARGE SCALE GENOMIC DNA]</scope>
    <source>
        <strain evidence="2">BE_D</strain>
    </source>
</reference>
<dbReference type="Pfam" id="PF04945">
    <property type="entry name" value="YHS"/>
    <property type="match status" value="1"/>
</dbReference>